<keyword evidence="3" id="KW-1185">Reference proteome</keyword>
<feature type="transmembrane region" description="Helical" evidence="1">
    <location>
        <begin position="170"/>
        <end position="191"/>
    </location>
</feature>
<name>A0A7M4DL08_9MICO</name>
<gene>
    <name evidence="2" type="ORF">HALOF300_02823</name>
</gene>
<dbReference type="RefSeq" id="WP_156741554.1">
    <property type="nucleotide sequence ID" value="NZ_CACRYJ010000042.1"/>
</dbReference>
<feature type="transmembrane region" description="Helical" evidence="1">
    <location>
        <begin position="211"/>
        <end position="229"/>
    </location>
</feature>
<keyword evidence="1" id="KW-0812">Transmembrane</keyword>
<keyword evidence="1" id="KW-0472">Membrane</keyword>
<sequence>MTRELTEPDRVDSSRMSRLIDFLELRRPDLRVLALLFIAADLFLMVAYLYFRLDSPESWPWDIRNEHGLGERYQSLKQFWCLLVLGLIWVRRRSFVVFAWAVVMAYYLVDDSRRIHERMSVYLVDQLDLGISTSVGEFVWYAAVGAVLTVLVALGHRWADEATRRLSLKIGGYFLALIVCGVVLDFVHDPFVEIVPIDIALTFLEDGGEQVILSLLTAFLICQILPGAVSRSVPAGGA</sequence>
<evidence type="ECO:0000313" key="2">
    <source>
        <dbReference type="EMBL" id="VZO37898.1"/>
    </source>
</evidence>
<keyword evidence="1" id="KW-1133">Transmembrane helix</keyword>
<dbReference type="AlphaFoldDB" id="A0A7M4DL08"/>
<comment type="caution">
    <text evidence="2">The sequence shown here is derived from an EMBL/GenBank/DDBJ whole genome shotgun (WGS) entry which is preliminary data.</text>
</comment>
<protein>
    <submittedName>
        <fullName evidence="2">Uncharacterized protein</fullName>
    </submittedName>
</protein>
<accession>A0A7M4DL08</accession>
<dbReference type="EMBL" id="CACRYJ010000042">
    <property type="protein sequence ID" value="VZO37898.1"/>
    <property type="molecule type" value="Genomic_DNA"/>
</dbReference>
<evidence type="ECO:0000313" key="3">
    <source>
        <dbReference type="Proteomes" id="UP000419743"/>
    </source>
</evidence>
<dbReference type="Proteomes" id="UP000419743">
    <property type="component" value="Unassembled WGS sequence"/>
</dbReference>
<reference evidence="2 3" key="1">
    <citation type="submission" date="2019-11" db="EMBL/GenBank/DDBJ databases">
        <authorList>
            <person name="Criscuolo A."/>
        </authorList>
    </citation>
    <scope>NUCLEOTIDE SEQUENCE [LARGE SCALE GENOMIC DNA]</scope>
    <source>
        <strain evidence="2">CIP111667</strain>
    </source>
</reference>
<proteinExistence type="predicted"/>
<organism evidence="2 3">
    <name type="scientific">Occultella aeris</name>
    <dbReference type="NCBI Taxonomy" id="2761496"/>
    <lineage>
        <taxon>Bacteria</taxon>
        <taxon>Bacillati</taxon>
        <taxon>Actinomycetota</taxon>
        <taxon>Actinomycetes</taxon>
        <taxon>Micrococcales</taxon>
        <taxon>Ruaniaceae</taxon>
        <taxon>Occultella</taxon>
    </lineage>
</organism>
<evidence type="ECO:0000256" key="1">
    <source>
        <dbReference type="SAM" id="Phobius"/>
    </source>
</evidence>
<feature type="transmembrane region" description="Helical" evidence="1">
    <location>
        <begin position="32"/>
        <end position="51"/>
    </location>
</feature>
<feature type="transmembrane region" description="Helical" evidence="1">
    <location>
        <begin position="138"/>
        <end position="158"/>
    </location>
</feature>